<dbReference type="RefSeq" id="XP_014675618.1">
    <property type="nucleotide sequence ID" value="XM_014820132.1"/>
</dbReference>
<organism evidence="3 4">
    <name type="scientific">Priapulus caudatus</name>
    <name type="common">Priapulid worm</name>
    <dbReference type="NCBI Taxonomy" id="37621"/>
    <lineage>
        <taxon>Eukaryota</taxon>
        <taxon>Metazoa</taxon>
        <taxon>Ecdysozoa</taxon>
        <taxon>Scalidophora</taxon>
        <taxon>Priapulida</taxon>
        <taxon>Priapulimorpha</taxon>
        <taxon>Priapulimorphida</taxon>
        <taxon>Priapulidae</taxon>
        <taxon>Priapulus</taxon>
    </lineage>
</organism>
<dbReference type="PANTHER" id="PTHR46289">
    <property type="entry name" value="52 KDA REPRESSOR OF THE INHIBITOR OF THE PROTEIN KINASE-LIKE PROTEIN-RELATED"/>
    <property type="match status" value="1"/>
</dbReference>
<protein>
    <submittedName>
        <fullName evidence="4">52 kDa repressor of the inhibitor of the protein kinase-like</fullName>
    </submittedName>
</protein>
<dbReference type="Pfam" id="PF14291">
    <property type="entry name" value="DUF4371"/>
    <property type="match status" value="1"/>
</dbReference>
<dbReference type="InterPro" id="IPR052958">
    <property type="entry name" value="IFN-induced_PKR_regulator"/>
</dbReference>
<dbReference type="Proteomes" id="UP000695022">
    <property type="component" value="Unplaced"/>
</dbReference>
<sequence>MAQRWHQYMATTIDHSQRRFSGMCHSLALRLPQGMHRKVQMQTAPVSDVRPFANAKKRKGPPSAATTGILKYFATAPGPSQAGPGPSQNVDHDAVGDENELPQPCSPAPDVPDTDQASAASETVAIGTLRPTTSSACNTPIPASLASQDYSDMGLLHYLGKSLTDEERFKILNSAWTPPPTFAFPTHMEHGKTRKFQIQWLFSFPWLVYSRSSDGGVCKYCALFSNTQATLVTRPLTTCNKTPEKLKAHSQSSNHQASVTKASCFVEIMKGQQKNVQEQLSKGLANRIAENRQKMRSIVETVILCGRQNLPLRGNHEGHEDDRSNFRALLNFRISSGDKVLEEHLKTTGPKNATYTSSRIQNEVIDTIADYIRQKIFSQVKNSPFFLIIADEVTDVSNKEQLAFVLRYVDSAETPQERLVDFVECSEGITGAVLAKTMITRVASYGLDPSLIRGQGYDGAGNMSGHTNGAAALIQKDHPKALYFHCAAHQLNLCVAKSTESTYVRNMIGTIEKIGCFFDNHPKRQYALDKAIAEVAPNSSHKKLKDLCRTRWVARLDAFEVFIELLSSVAHCFETITEQGLTKWSRDSLTDSSQFLLAITQPSFIISLIMTSSTLSYIRGITIGLQAKALDIVRASVEVQTVVTALKNVRDRIDTYHDKWFAAASDICSAVGTEPALPRRCGWQRHRENTPADTPSDFFKRAVTIPLLDHIINEMQSRFTELHCTALKGIALVPSALVALPASQGNLDDFIDTYRADLPSPMTVAAEVECWQQKWLLHHSKDDLPETITDALRHSGMYPNIEMLLRILCSLPVTSCTAERAFSGLKRLKTYLRSSMGTVRMTGLALMLVHHDIDIDVEEVINMFARRHPRRMRMVNVLDD</sequence>
<accession>A0ABM1ETU7</accession>
<dbReference type="SMART" id="SM00597">
    <property type="entry name" value="ZnF_TTF"/>
    <property type="match status" value="1"/>
</dbReference>
<feature type="region of interest" description="Disordered" evidence="1">
    <location>
        <begin position="74"/>
        <end position="120"/>
    </location>
</feature>
<dbReference type="InterPro" id="IPR006580">
    <property type="entry name" value="Znf_TTF"/>
</dbReference>
<evidence type="ECO:0000256" key="1">
    <source>
        <dbReference type="SAM" id="MobiDB-lite"/>
    </source>
</evidence>
<dbReference type="GeneID" id="106815641"/>
<evidence type="ECO:0000313" key="4">
    <source>
        <dbReference type="RefSeq" id="XP_014675618.1"/>
    </source>
</evidence>
<dbReference type="InterPro" id="IPR008906">
    <property type="entry name" value="HATC_C_dom"/>
</dbReference>
<proteinExistence type="predicted"/>
<dbReference type="Pfam" id="PF05699">
    <property type="entry name" value="Dimer_Tnp_hAT"/>
    <property type="match status" value="1"/>
</dbReference>
<gene>
    <name evidence="4" type="primary">LOC106815641</name>
</gene>
<dbReference type="PANTHER" id="PTHR46289:SF16">
    <property type="entry name" value="52 KDA REPRESSOR OF THE INHIBITOR OF THE PROTEIN KINASE"/>
    <property type="match status" value="1"/>
</dbReference>
<feature type="compositionally biased region" description="Low complexity" evidence="1">
    <location>
        <begin position="76"/>
        <end position="88"/>
    </location>
</feature>
<reference evidence="4" key="1">
    <citation type="submission" date="2025-08" db="UniProtKB">
        <authorList>
            <consortium name="RefSeq"/>
        </authorList>
    </citation>
    <scope>IDENTIFICATION</scope>
</reference>
<name>A0ABM1ETU7_PRICU</name>
<feature type="domain" description="TTF-type" evidence="2">
    <location>
        <begin position="192"/>
        <end position="281"/>
    </location>
</feature>
<evidence type="ECO:0000313" key="3">
    <source>
        <dbReference type="Proteomes" id="UP000695022"/>
    </source>
</evidence>
<dbReference type="InterPro" id="IPR025398">
    <property type="entry name" value="DUF4371"/>
</dbReference>
<dbReference type="InterPro" id="IPR012337">
    <property type="entry name" value="RNaseH-like_sf"/>
</dbReference>
<keyword evidence="3" id="KW-1185">Reference proteome</keyword>
<dbReference type="SUPFAM" id="SSF53098">
    <property type="entry name" value="Ribonuclease H-like"/>
    <property type="match status" value="1"/>
</dbReference>
<evidence type="ECO:0000259" key="2">
    <source>
        <dbReference type="SMART" id="SM00597"/>
    </source>
</evidence>